<keyword evidence="2" id="KW-1185">Reference proteome</keyword>
<accession>A0ABQ5H1A0</accession>
<dbReference type="EMBL" id="BQNB010019093">
    <property type="protein sequence ID" value="GJT81579.1"/>
    <property type="molecule type" value="Genomic_DNA"/>
</dbReference>
<evidence type="ECO:0000313" key="1">
    <source>
        <dbReference type="EMBL" id="GJT81579.1"/>
    </source>
</evidence>
<comment type="caution">
    <text evidence="1">The sequence shown here is derived from an EMBL/GenBank/DDBJ whole genome shotgun (WGS) entry which is preliminary data.</text>
</comment>
<sequence>MATISLVMEESRSQIMEHNPLVRIILEDFKDVIPKEIPTGLPPMREVQHCIDFVPSSVLPNKTAYRMNLKEH</sequence>
<reference evidence="1" key="2">
    <citation type="submission" date="2022-01" db="EMBL/GenBank/DDBJ databases">
        <authorList>
            <person name="Yamashiro T."/>
            <person name="Shiraishi A."/>
            <person name="Satake H."/>
            <person name="Nakayama K."/>
        </authorList>
    </citation>
    <scope>NUCLEOTIDE SEQUENCE</scope>
</reference>
<evidence type="ECO:0000313" key="2">
    <source>
        <dbReference type="Proteomes" id="UP001151760"/>
    </source>
</evidence>
<dbReference type="Proteomes" id="UP001151760">
    <property type="component" value="Unassembled WGS sequence"/>
</dbReference>
<name>A0ABQ5H1A0_9ASTR</name>
<dbReference type="PANTHER" id="PTHR35046">
    <property type="entry name" value="ZINC KNUCKLE (CCHC-TYPE) FAMILY PROTEIN"/>
    <property type="match status" value="1"/>
</dbReference>
<dbReference type="PANTHER" id="PTHR35046:SF21">
    <property type="entry name" value="RETROTRANSPOSON GAG DOMAIN-CONTAINING PROTEIN-RELATED"/>
    <property type="match status" value="1"/>
</dbReference>
<reference evidence="1" key="1">
    <citation type="journal article" date="2022" name="Int. J. Mol. Sci.">
        <title>Draft Genome of Tanacetum Coccineum: Genomic Comparison of Closely Related Tanacetum-Family Plants.</title>
        <authorList>
            <person name="Yamashiro T."/>
            <person name="Shiraishi A."/>
            <person name="Nakayama K."/>
            <person name="Satake H."/>
        </authorList>
    </citation>
    <scope>NUCLEOTIDE SEQUENCE</scope>
</reference>
<proteinExistence type="predicted"/>
<organism evidence="1 2">
    <name type="scientific">Tanacetum coccineum</name>
    <dbReference type="NCBI Taxonomy" id="301880"/>
    <lineage>
        <taxon>Eukaryota</taxon>
        <taxon>Viridiplantae</taxon>
        <taxon>Streptophyta</taxon>
        <taxon>Embryophyta</taxon>
        <taxon>Tracheophyta</taxon>
        <taxon>Spermatophyta</taxon>
        <taxon>Magnoliopsida</taxon>
        <taxon>eudicotyledons</taxon>
        <taxon>Gunneridae</taxon>
        <taxon>Pentapetalae</taxon>
        <taxon>asterids</taxon>
        <taxon>campanulids</taxon>
        <taxon>Asterales</taxon>
        <taxon>Asteraceae</taxon>
        <taxon>Asteroideae</taxon>
        <taxon>Anthemideae</taxon>
        <taxon>Anthemidinae</taxon>
        <taxon>Tanacetum</taxon>
    </lineage>
</organism>
<protein>
    <submittedName>
        <fullName evidence="1">Uncharacterized protein</fullName>
    </submittedName>
</protein>
<gene>
    <name evidence="1" type="ORF">Tco_1055921</name>
</gene>